<feature type="region of interest" description="Disordered" evidence="1">
    <location>
        <begin position="203"/>
        <end position="249"/>
    </location>
</feature>
<keyword evidence="3" id="KW-1185">Reference proteome</keyword>
<dbReference type="AlphaFoldDB" id="A0A914QJ76"/>
<dbReference type="InterPro" id="IPR056680">
    <property type="entry name" value="DUF7778"/>
</dbReference>
<evidence type="ECO:0000313" key="3">
    <source>
        <dbReference type="Proteomes" id="UP000887578"/>
    </source>
</evidence>
<dbReference type="Pfam" id="PF24998">
    <property type="entry name" value="DUF7778"/>
    <property type="match status" value="1"/>
</dbReference>
<reference evidence="4" key="1">
    <citation type="submission" date="2022-11" db="UniProtKB">
        <authorList>
            <consortium name="WormBaseParasite"/>
        </authorList>
    </citation>
    <scope>IDENTIFICATION</scope>
</reference>
<evidence type="ECO:0000313" key="4">
    <source>
        <dbReference type="WBParaSite" id="PDA_v2.g27368.t1"/>
    </source>
</evidence>
<feature type="region of interest" description="Disordered" evidence="1">
    <location>
        <begin position="274"/>
        <end position="295"/>
    </location>
</feature>
<protein>
    <submittedName>
        <fullName evidence="4">PH domain-containing protein</fullName>
    </submittedName>
</protein>
<feature type="compositionally biased region" description="Polar residues" evidence="1">
    <location>
        <begin position="331"/>
        <end position="346"/>
    </location>
</feature>
<feature type="region of interest" description="Disordered" evidence="1">
    <location>
        <begin position="327"/>
        <end position="352"/>
    </location>
</feature>
<name>A0A914QJ76_9BILA</name>
<dbReference type="Proteomes" id="UP000887578">
    <property type="component" value="Unplaced"/>
</dbReference>
<evidence type="ECO:0000256" key="1">
    <source>
        <dbReference type="SAM" id="MobiDB-lite"/>
    </source>
</evidence>
<feature type="compositionally biased region" description="Low complexity" evidence="1">
    <location>
        <begin position="206"/>
        <end position="229"/>
    </location>
</feature>
<feature type="domain" description="DUF7778" evidence="2">
    <location>
        <begin position="13"/>
        <end position="146"/>
    </location>
</feature>
<accession>A0A914QJ76</accession>
<organism evidence="3 4">
    <name type="scientific">Panagrolaimus davidi</name>
    <dbReference type="NCBI Taxonomy" id="227884"/>
    <lineage>
        <taxon>Eukaryota</taxon>
        <taxon>Metazoa</taxon>
        <taxon>Ecdysozoa</taxon>
        <taxon>Nematoda</taxon>
        <taxon>Chromadorea</taxon>
        <taxon>Rhabditida</taxon>
        <taxon>Tylenchina</taxon>
        <taxon>Panagrolaimomorpha</taxon>
        <taxon>Panagrolaimoidea</taxon>
        <taxon>Panagrolaimidae</taxon>
        <taxon>Panagrolaimus</taxon>
    </lineage>
</organism>
<proteinExistence type="predicted"/>
<sequence length="553" mass="62713">MIKGAKTGFCETKYQPLPPQEVFQHAFWVHGTEMDVKIKRKQRFFNRKTDWMFLPVYLTTNKGLLFIYVQKDSGYILRVSSALTLNFEAIAKYNKQKKKKQPKTNESNFIYDATIVLHFQFGELRLRFKDDEDLREWRSVLLAAHQSLNDISQIPTNVSKQVFPSTSLESIVSTKSIYPEAGEKDKTERVQVHRHSVPIADKTESEANVAASSTTVTSSSVRSSLNSESGTGISSNIKSTNEISSSFDPEDDSVFEKIEAKIKKSILEKEIRASQFSSPSVRPLPPFRNESKPEVKTLSPEVSGLLQDCNKLLSFEERTLSFRNRLAIPTTPASTRNSLQKPNETETSPERSKVLEFWRQREAETVAQISLSSASNSNLKSSLNLKKYEEAIPKPSPIKVPLSPISSNLEMVEEESQEEIDEAEFNCEEFDEIIEENEYYPRQLSPISEHYTAESCALSSGVPSFDTVSPKPSLSSLSVHTAIEREYADVEEDSFDETDSETIESYQEYWREVGRLDENHKLFVESERKILKGANPDGNFNKVKKFTGKLCPG</sequence>
<feature type="compositionally biased region" description="Polar residues" evidence="1">
    <location>
        <begin position="230"/>
        <end position="247"/>
    </location>
</feature>
<dbReference type="WBParaSite" id="PDA_v2.g27368.t1">
    <property type="protein sequence ID" value="PDA_v2.g27368.t1"/>
    <property type="gene ID" value="PDA_v2.g27368"/>
</dbReference>
<evidence type="ECO:0000259" key="2">
    <source>
        <dbReference type="Pfam" id="PF24998"/>
    </source>
</evidence>